<accession>A0A0F9CZQ7</accession>
<comment type="caution">
    <text evidence="1">The sequence shown here is derived from an EMBL/GenBank/DDBJ whole genome shotgun (WGS) entry which is preliminary data.</text>
</comment>
<reference evidence="1" key="1">
    <citation type="journal article" date="2015" name="Nature">
        <title>Complex archaea that bridge the gap between prokaryotes and eukaryotes.</title>
        <authorList>
            <person name="Spang A."/>
            <person name="Saw J.H."/>
            <person name="Jorgensen S.L."/>
            <person name="Zaremba-Niedzwiedzka K."/>
            <person name="Martijn J."/>
            <person name="Lind A.E."/>
            <person name="van Eijk R."/>
            <person name="Schleper C."/>
            <person name="Guy L."/>
            <person name="Ettema T.J."/>
        </authorList>
    </citation>
    <scope>NUCLEOTIDE SEQUENCE</scope>
</reference>
<name>A0A0F9CZQ7_9ZZZZ</name>
<dbReference type="EMBL" id="LAZR01044170">
    <property type="protein sequence ID" value="KKL05318.1"/>
    <property type="molecule type" value="Genomic_DNA"/>
</dbReference>
<sequence length="79" mass="9357">MTEKSVAEKKYEDWIFMVAHAAGNLPKWYNPRTRRSELTAESTERLRGMVDDTKQMINPYYMELVEQAIEKHIKKHGTK</sequence>
<gene>
    <name evidence="1" type="ORF">LCGC14_2607240</name>
</gene>
<protein>
    <submittedName>
        <fullName evidence="1">Uncharacterized protein</fullName>
    </submittedName>
</protein>
<proteinExistence type="predicted"/>
<evidence type="ECO:0000313" key="1">
    <source>
        <dbReference type="EMBL" id="KKL05318.1"/>
    </source>
</evidence>
<organism evidence="1">
    <name type="scientific">marine sediment metagenome</name>
    <dbReference type="NCBI Taxonomy" id="412755"/>
    <lineage>
        <taxon>unclassified sequences</taxon>
        <taxon>metagenomes</taxon>
        <taxon>ecological metagenomes</taxon>
    </lineage>
</organism>
<dbReference type="AlphaFoldDB" id="A0A0F9CZQ7"/>